<evidence type="ECO:0000313" key="5">
    <source>
        <dbReference type="Proteomes" id="UP000027075"/>
    </source>
</evidence>
<dbReference type="EMBL" id="CP007551">
    <property type="protein sequence ID" value="AHZ21234.1"/>
    <property type="molecule type" value="Genomic_DNA"/>
</dbReference>
<proteinExistence type="predicted"/>
<evidence type="ECO:0000313" key="2">
    <source>
        <dbReference type="EMBL" id="AHZ21234.1"/>
    </source>
</evidence>
<reference evidence="3 4" key="1">
    <citation type="journal article" date="2014" name="PLoS Genet.">
        <title>Phylogenetically driven sequencing of extremely halophilic archaea reveals strategies for static and dynamic osmo-response.</title>
        <authorList>
            <person name="Becker E.A."/>
            <person name="Seitzer P.M."/>
            <person name="Tritt A."/>
            <person name="Larsen D."/>
            <person name="Krusor M."/>
            <person name="Yao A.I."/>
            <person name="Wu D."/>
            <person name="Madern D."/>
            <person name="Eisen J.A."/>
            <person name="Darling A.E."/>
            <person name="Facciotti M.T."/>
        </authorList>
    </citation>
    <scope>NUCLEOTIDE SEQUENCE [LARGE SCALE GENOMIC DNA]</scope>
    <source>
        <strain evidence="3">ATCC 33500</strain>
        <strain evidence="4">ATCC 33500 / DSM 1411 / JCM 8866 / NBRC 14739 / NCIMB 2177 / R-4</strain>
    </source>
</reference>
<evidence type="ECO:0000313" key="3">
    <source>
        <dbReference type="EMBL" id="EMA04395.1"/>
    </source>
</evidence>
<sequence>MCYRHVLATMKKKINRRSFVKGIGASVVFGSGVAAADDQSENSTQTKSSGSPAGIAAVDNDKQLPIYAKGRSIHKYRSNGDTYTYTHKFTSSDLNERYGNPVIEFEPEKIPKEWLSDDIKKKEASAISVADKLVIGTAKEHNNAEKKIHQIRRASSGDATTQTHLIDEIPLYHYKSSSDARDKQARKGPINIGWEDIGSAGSVKSFLEGTCNWTQYDWLPEEPRYINDDGTVKSTAEHVMDRIQFTKQWHVRLYNIGHDTYDVIGQAHRDPLNHNQGVKVDNWHFDDAREEIVGCWMDNSSRYPARSSLNNGSDWESHNGNIAMLRTQ</sequence>
<evidence type="ECO:0000256" key="1">
    <source>
        <dbReference type="SAM" id="MobiDB-lite"/>
    </source>
</evidence>
<evidence type="ECO:0000313" key="4">
    <source>
        <dbReference type="Proteomes" id="UP000011603"/>
    </source>
</evidence>
<keyword evidence="4" id="KW-1185">Reference proteome</keyword>
<feature type="compositionally biased region" description="Polar residues" evidence="1">
    <location>
        <begin position="41"/>
        <end position="51"/>
    </location>
</feature>
<protein>
    <submittedName>
        <fullName evidence="3">Uncharacterized protein</fullName>
    </submittedName>
</protein>
<reference evidence="2 5" key="2">
    <citation type="submission" date="2014-04" db="EMBL/GenBank/DDBJ databases">
        <title>Transcriptional profiles of Haloferax mediterranei on the basis of nitrogen availability.</title>
        <authorList>
            <person name="Bautista V."/>
        </authorList>
    </citation>
    <scope>NUCLEOTIDE SEQUENCE [LARGE SCALE GENOMIC DNA]</scope>
    <source>
        <strain evidence="2">ATCC 33500</strain>
        <strain evidence="5">ATCC 33500 / DSM 1411 / JCM 8866 / NBRC 14739 / NCIMB 2177 / R-4</strain>
    </source>
</reference>
<dbReference type="Proteomes" id="UP000027075">
    <property type="component" value="Chromosome"/>
</dbReference>
<organism evidence="3 4">
    <name type="scientific">Haloferax mediterranei (strain ATCC 33500 / DSM 1411 / JCM 8866 / NBRC 14739 / NCIMB 2177 / R-4)</name>
    <name type="common">Halobacterium mediterranei</name>
    <dbReference type="NCBI Taxonomy" id="523841"/>
    <lineage>
        <taxon>Archaea</taxon>
        <taxon>Methanobacteriati</taxon>
        <taxon>Methanobacteriota</taxon>
        <taxon>Stenosarchaea group</taxon>
        <taxon>Halobacteria</taxon>
        <taxon>Halobacteriales</taxon>
        <taxon>Haloferacaceae</taxon>
        <taxon>Haloferax</taxon>
    </lineage>
</organism>
<dbReference type="PaxDb" id="523841-HFX_1711"/>
<dbReference type="EMBL" id="AOLO01000002">
    <property type="protein sequence ID" value="EMA04395.1"/>
    <property type="molecule type" value="Genomic_DNA"/>
</dbReference>
<accession>M0J9J6</accession>
<gene>
    <name evidence="2" type="ORF">BM92_00560</name>
    <name evidence="3" type="ORF">C439_01932</name>
</gene>
<name>M0J9J6_HALMT</name>
<dbReference type="AlphaFoldDB" id="M0J9J6"/>
<feature type="region of interest" description="Disordered" evidence="1">
    <location>
        <begin position="307"/>
        <end position="328"/>
    </location>
</feature>
<feature type="region of interest" description="Disordered" evidence="1">
    <location>
        <begin position="36"/>
        <end position="55"/>
    </location>
</feature>
<dbReference type="Proteomes" id="UP000011603">
    <property type="component" value="Unassembled WGS sequence"/>
</dbReference>